<dbReference type="EMBL" id="FPCJ01000001">
    <property type="protein sequence ID" value="SFV26969.1"/>
    <property type="molecule type" value="Genomic_DNA"/>
</dbReference>
<evidence type="ECO:0000259" key="2">
    <source>
        <dbReference type="PROSITE" id="PS50110"/>
    </source>
</evidence>
<feature type="domain" description="Response regulatory" evidence="2">
    <location>
        <begin position="8"/>
        <end position="135"/>
    </location>
</feature>
<dbReference type="SUPFAM" id="SSF52172">
    <property type="entry name" value="CheY-like"/>
    <property type="match status" value="1"/>
</dbReference>
<reference evidence="4" key="1">
    <citation type="submission" date="2016-10" db="EMBL/GenBank/DDBJ databases">
        <authorList>
            <person name="Varghese N."/>
            <person name="Submissions S."/>
        </authorList>
    </citation>
    <scope>NUCLEOTIDE SEQUENCE [LARGE SCALE GENOMIC DNA]</scope>
    <source>
        <strain evidence="4">DSM 14807</strain>
    </source>
</reference>
<gene>
    <name evidence="3" type="ORF">SAMN05660895_0006</name>
</gene>
<dbReference type="Proteomes" id="UP000199537">
    <property type="component" value="Unassembled WGS sequence"/>
</dbReference>
<dbReference type="RefSeq" id="WP_092455963.1">
    <property type="nucleotide sequence ID" value="NZ_FPCJ01000001.1"/>
</dbReference>
<dbReference type="InterPro" id="IPR001789">
    <property type="entry name" value="Sig_transdc_resp-reg_receiver"/>
</dbReference>
<dbReference type="OrthoDB" id="1121174at2"/>
<dbReference type="STRING" id="1393122.SAMN05660895_0006"/>
<protein>
    <submittedName>
        <fullName evidence="3">Response regulator receiver domain-containing protein</fullName>
    </submittedName>
</protein>
<dbReference type="InterPro" id="IPR052893">
    <property type="entry name" value="TCS_response_regulator"/>
</dbReference>
<evidence type="ECO:0000313" key="4">
    <source>
        <dbReference type="Proteomes" id="UP000199537"/>
    </source>
</evidence>
<evidence type="ECO:0000256" key="1">
    <source>
        <dbReference type="PROSITE-ProRule" id="PRU00169"/>
    </source>
</evidence>
<feature type="modified residue" description="4-aspartylphosphate" evidence="1">
    <location>
        <position position="65"/>
    </location>
</feature>
<dbReference type="AlphaFoldDB" id="A0A1I7MX20"/>
<dbReference type="GO" id="GO:0000160">
    <property type="term" value="P:phosphorelay signal transduction system"/>
    <property type="evidence" value="ECO:0007669"/>
    <property type="project" value="InterPro"/>
</dbReference>
<keyword evidence="1" id="KW-0597">Phosphoprotein</keyword>
<keyword evidence="4" id="KW-1185">Reference proteome</keyword>
<accession>A0A1I7MX20</accession>
<dbReference type="InterPro" id="IPR011006">
    <property type="entry name" value="CheY-like_superfamily"/>
</dbReference>
<dbReference type="PANTHER" id="PTHR44520:SF2">
    <property type="entry name" value="RESPONSE REGULATOR RCP1"/>
    <property type="match status" value="1"/>
</dbReference>
<name>A0A1I7MX20_9BACT</name>
<sequence>MAQYPLKKIFLIDDDPIHQQIAVLMLQKAEVVKEVISFHEAQAALDYIRAHETEPEALPEVILLDLNMPVMDGWAFLDAFEQIRDGLLASVRIFIYTSSINYHDRLRAHQYPSVTGYLVKPLSREDIQRIADISHS</sequence>
<organism evidence="3 4">
    <name type="scientific">Thermoflavifilum thermophilum</name>
    <dbReference type="NCBI Taxonomy" id="1393122"/>
    <lineage>
        <taxon>Bacteria</taxon>
        <taxon>Pseudomonadati</taxon>
        <taxon>Bacteroidota</taxon>
        <taxon>Chitinophagia</taxon>
        <taxon>Chitinophagales</taxon>
        <taxon>Chitinophagaceae</taxon>
        <taxon>Thermoflavifilum</taxon>
    </lineage>
</organism>
<dbReference type="Pfam" id="PF00072">
    <property type="entry name" value="Response_reg"/>
    <property type="match status" value="1"/>
</dbReference>
<dbReference type="SMART" id="SM00448">
    <property type="entry name" value="REC"/>
    <property type="match status" value="1"/>
</dbReference>
<dbReference type="Gene3D" id="3.40.50.2300">
    <property type="match status" value="1"/>
</dbReference>
<dbReference type="PANTHER" id="PTHR44520">
    <property type="entry name" value="RESPONSE REGULATOR RCP1-RELATED"/>
    <property type="match status" value="1"/>
</dbReference>
<dbReference type="PROSITE" id="PS50110">
    <property type="entry name" value="RESPONSE_REGULATORY"/>
    <property type="match status" value="1"/>
</dbReference>
<proteinExistence type="predicted"/>
<evidence type="ECO:0000313" key="3">
    <source>
        <dbReference type="EMBL" id="SFV26969.1"/>
    </source>
</evidence>